<comment type="similarity">
    <text evidence="1">Belongs to the UPF0337 (CsbD) family.</text>
</comment>
<keyword evidence="5" id="KW-1185">Reference proteome</keyword>
<feature type="region of interest" description="Disordered" evidence="2">
    <location>
        <begin position="18"/>
        <end position="64"/>
    </location>
</feature>
<reference evidence="5" key="1">
    <citation type="journal article" date="2019" name="Int. J. Syst. Evol. Microbiol.">
        <title>The Global Catalogue of Microorganisms (GCM) 10K type strain sequencing project: providing services to taxonomists for standard genome sequencing and annotation.</title>
        <authorList>
            <consortium name="The Broad Institute Genomics Platform"/>
            <consortium name="The Broad Institute Genome Sequencing Center for Infectious Disease"/>
            <person name="Wu L."/>
            <person name="Ma J."/>
        </authorList>
    </citation>
    <scope>NUCLEOTIDE SEQUENCE [LARGE SCALE GENOMIC DNA]</scope>
    <source>
        <strain evidence="5">CCUG 49560</strain>
    </source>
</reference>
<evidence type="ECO:0000256" key="1">
    <source>
        <dbReference type="ARBA" id="ARBA00009129"/>
    </source>
</evidence>
<accession>A0ABV9EM70</accession>
<comment type="caution">
    <text evidence="4">The sequence shown here is derived from an EMBL/GenBank/DDBJ whole genome shotgun (WGS) entry which is preliminary data.</text>
</comment>
<gene>
    <name evidence="4" type="ORF">ACFO8L_32115</name>
</gene>
<dbReference type="EMBL" id="JBHSFN010000025">
    <property type="protein sequence ID" value="MFC4590781.1"/>
    <property type="molecule type" value="Genomic_DNA"/>
</dbReference>
<feature type="domain" description="CsbD-like" evidence="3">
    <location>
        <begin position="5"/>
        <end position="56"/>
    </location>
</feature>
<feature type="compositionally biased region" description="Basic and acidic residues" evidence="2">
    <location>
        <begin position="28"/>
        <end position="64"/>
    </location>
</feature>
<sequence>MGAGDKISNKAQELKGKIKRGVGDATDDDRLRAEGEADEAKGHVKQAGEKVKDAAKNVKDAFKH</sequence>
<evidence type="ECO:0000313" key="5">
    <source>
        <dbReference type="Proteomes" id="UP001595891"/>
    </source>
</evidence>
<proteinExistence type="inferred from homology"/>
<evidence type="ECO:0000259" key="3">
    <source>
        <dbReference type="Pfam" id="PF05532"/>
    </source>
</evidence>
<dbReference type="InterPro" id="IPR008462">
    <property type="entry name" value="CsbD"/>
</dbReference>
<dbReference type="Pfam" id="PF05532">
    <property type="entry name" value="CsbD"/>
    <property type="match status" value="1"/>
</dbReference>
<dbReference type="SUPFAM" id="SSF69047">
    <property type="entry name" value="Hypothetical protein YjbJ"/>
    <property type="match status" value="1"/>
</dbReference>
<dbReference type="RefSeq" id="WP_262845167.1">
    <property type="nucleotide sequence ID" value="NZ_JANZYP010000037.1"/>
</dbReference>
<evidence type="ECO:0000256" key="2">
    <source>
        <dbReference type="SAM" id="MobiDB-lite"/>
    </source>
</evidence>
<organism evidence="4 5">
    <name type="scientific">Sphaerisporangium corydalis</name>
    <dbReference type="NCBI Taxonomy" id="1441875"/>
    <lineage>
        <taxon>Bacteria</taxon>
        <taxon>Bacillati</taxon>
        <taxon>Actinomycetota</taxon>
        <taxon>Actinomycetes</taxon>
        <taxon>Streptosporangiales</taxon>
        <taxon>Streptosporangiaceae</taxon>
        <taxon>Sphaerisporangium</taxon>
    </lineage>
</organism>
<dbReference type="Gene3D" id="1.10.1470.10">
    <property type="entry name" value="YjbJ"/>
    <property type="match status" value="1"/>
</dbReference>
<dbReference type="InterPro" id="IPR036629">
    <property type="entry name" value="YjbJ_sf"/>
</dbReference>
<dbReference type="Proteomes" id="UP001595891">
    <property type="component" value="Unassembled WGS sequence"/>
</dbReference>
<name>A0ABV9EM70_9ACTN</name>
<evidence type="ECO:0000313" key="4">
    <source>
        <dbReference type="EMBL" id="MFC4590781.1"/>
    </source>
</evidence>
<protein>
    <submittedName>
        <fullName evidence="4">CsbD family protein</fullName>
    </submittedName>
</protein>